<dbReference type="InterPro" id="IPR002909">
    <property type="entry name" value="IPT_dom"/>
</dbReference>
<dbReference type="OrthoDB" id="345027at2"/>
<gene>
    <name evidence="2" type="ORF">EHO61_08700</name>
</gene>
<reference evidence="2" key="1">
    <citation type="journal article" date="2019" name="PLoS Negl. Trop. Dis.">
        <title>Revisiting the worldwide diversity of Leptospira species in the environment.</title>
        <authorList>
            <person name="Vincent A.T."/>
            <person name="Schiettekatte O."/>
            <person name="Bourhy P."/>
            <person name="Veyrier F.J."/>
            <person name="Picardeau M."/>
        </authorList>
    </citation>
    <scope>NUCLEOTIDE SEQUENCE [LARGE SCALE GENOMIC DNA]</scope>
    <source>
        <strain evidence="2">SCS5</strain>
    </source>
</reference>
<proteinExistence type="predicted"/>
<keyword evidence="3" id="KW-1185">Reference proteome</keyword>
<dbReference type="RefSeq" id="WP_135813230.1">
    <property type="nucleotide sequence ID" value="NZ_RQEV01000009.1"/>
</dbReference>
<dbReference type="Pfam" id="PF01833">
    <property type="entry name" value="TIG"/>
    <property type="match status" value="1"/>
</dbReference>
<evidence type="ECO:0000259" key="1">
    <source>
        <dbReference type="Pfam" id="PF01833"/>
    </source>
</evidence>
<dbReference type="AlphaFoldDB" id="A0A4R9GPM8"/>
<accession>A0A4R9GPM8</accession>
<sequence length="331" mass="35086">MSINWKYWKAILSLLAIAMTGGIKCRHGNGGNDNQTLLAFLLLNSQIADFVFDLGFPGSQNTITGYTFSGVASDYTVTIGSVQATGITLVGSTGLQFIMPTISGISENTTLPIVVTQKGAAFISKTARYRPLVAITIGQPNGLIRPISPQDPSSFFSFNTSVTGDHLFNTFGYSATSLNFYYFTSPTSGPTTIVESNTSAAQFKKVTLSSTGNYIFQVKYAGGLGTNFSTNIANGSIVPASTFNEINSQSLCYDFMGSGSVADVPDSCTTVNASNLPNRTGRCTYPTTGGINTRNYYVISGFGFTGSYAQTTCTTPGYGSQNEGESIFQAN</sequence>
<evidence type="ECO:0000313" key="3">
    <source>
        <dbReference type="Proteomes" id="UP000297855"/>
    </source>
</evidence>
<dbReference type="Proteomes" id="UP000297855">
    <property type="component" value="Unassembled WGS sequence"/>
</dbReference>
<name>A0A4R9GPM8_9LEPT</name>
<organism evidence="2 3">
    <name type="scientific">Leptospira fluminis</name>
    <dbReference type="NCBI Taxonomy" id="2484979"/>
    <lineage>
        <taxon>Bacteria</taxon>
        <taxon>Pseudomonadati</taxon>
        <taxon>Spirochaetota</taxon>
        <taxon>Spirochaetia</taxon>
        <taxon>Leptospirales</taxon>
        <taxon>Leptospiraceae</taxon>
        <taxon>Leptospira</taxon>
    </lineage>
</organism>
<comment type="caution">
    <text evidence="2">The sequence shown here is derived from an EMBL/GenBank/DDBJ whole genome shotgun (WGS) entry which is preliminary data.</text>
</comment>
<dbReference type="EMBL" id="RQEV01000009">
    <property type="protein sequence ID" value="TGK18972.1"/>
    <property type="molecule type" value="Genomic_DNA"/>
</dbReference>
<evidence type="ECO:0000313" key="2">
    <source>
        <dbReference type="EMBL" id="TGK18972.1"/>
    </source>
</evidence>
<feature type="domain" description="IPT/TIG" evidence="1">
    <location>
        <begin position="58"/>
        <end position="124"/>
    </location>
</feature>
<protein>
    <recommendedName>
        <fullName evidence="1">IPT/TIG domain-containing protein</fullName>
    </recommendedName>
</protein>